<accession>A0A858WP26</accession>
<evidence type="ECO:0000313" key="1">
    <source>
        <dbReference type="EMBL" id="QJI53008.1"/>
    </source>
</evidence>
<evidence type="ECO:0000313" key="2">
    <source>
        <dbReference type="Proteomes" id="UP000671952"/>
    </source>
</evidence>
<dbReference type="EMBL" id="MT161385">
    <property type="protein sequence ID" value="QJI53008.1"/>
    <property type="molecule type" value="Genomic_DNA"/>
</dbReference>
<reference evidence="1" key="1">
    <citation type="submission" date="2020-03" db="EMBL/GenBank/DDBJ databases">
        <title>Development of an integrated pest management strategy to control Xanthomonas campestris pv. campestris by using bacteriophages.</title>
        <authorList>
            <person name="Holtappels D."/>
            <person name="Rombouts S."/>
            <person name="Lavigne R."/>
            <person name="Wagemans J."/>
        </authorList>
    </citation>
    <scope>NUCLEOTIDE SEQUENCE</scope>
</reference>
<dbReference type="Proteomes" id="UP000671952">
    <property type="component" value="Segment"/>
</dbReference>
<organism evidence="1 2">
    <name type="scientific">Xanthomonas phage FoX4</name>
    <dbReference type="NCBI Taxonomy" id="2723900"/>
    <lineage>
        <taxon>Viruses</taxon>
        <taxon>Duplodnaviria</taxon>
        <taxon>Heunggongvirae</taxon>
        <taxon>Uroviricota</taxon>
        <taxon>Caudoviricetes</taxon>
        <taxon>Foxquatrovirus</taxon>
        <taxon>Foxquatrovirus fox4</taxon>
    </lineage>
</organism>
<keyword evidence="2" id="KW-1185">Reference proteome</keyword>
<proteinExistence type="predicted"/>
<sequence length="35" mass="4183">MAQRLSRWSDMRIQQRRSCAFLRGPRRIARGCTFA</sequence>
<protein>
    <submittedName>
        <fullName evidence="1">Uncharacterized protein</fullName>
    </submittedName>
</protein>
<gene>
    <name evidence="1" type="ORF">XccvBFoX4_gp54c</name>
</gene>
<name>A0A858WP26_9CAUD</name>